<dbReference type="KEGG" id="mlr:MELLADRAFT_70476"/>
<keyword evidence="6" id="KW-1185">Reference proteome</keyword>
<dbReference type="InterPro" id="IPR019826">
    <property type="entry name" value="Carboxylesterase_B_AS"/>
</dbReference>
<dbReference type="HOGENOM" id="CLU_006586_16_4_1"/>
<dbReference type="Gene3D" id="3.40.50.1820">
    <property type="entry name" value="alpha/beta hydrolase"/>
    <property type="match status" value="1"/>
</dbReference>
<evidence type="ECO:0000256" key="2">
    <source>
        <dbReference type="ARBA" id="ARBA00022801"/>
    </source>
</evidence>
<dbReference type="Proteomes" id="UP000001072">
    <property type="component" value="Unassembled WGS sequence"/>
</dbReference>
<dbReference type="InParanoid" id="F4R451"/>
<gene>
    <name evidence="5" type="ORF">MELLADRAFT_70476</name>
</gene>
<dbReference type="ESTHER" id="9basi-f4r451">
    <property type="family name" value="Carb_B_Root"/>
</dbReference>
<dbReference type="RefSeq" id="XP_007403678.1">
    <property type="nucleotide sequence ID" value="XM_007403616.1"/>
</dbReference>
<dbReference type="InterPro" id="IPR002018">
    <property type="entry name" value="CarbesteraseB"/>
</dbReference>
<reference evidence="6" key="1">
    <citation type="journal article" date="2011" name="Proc. Natl. Acad. Sci. U.S.A.">
        <title>Obligate biotrophy features unraveled by the genomic analysis of rust fungi.</title>
        <authorList>
            <person name="Duplessis S."/>
            <person name="Cuomo C.A."/>
            <person name="Lin Y.-C."/>
            <person name="Aerts A."/>
            <person name="Tisserant E."/>
            <person name="Veneault-Fourrey C."/>
            <person name="Joly D.L."/>
            <person name="Hacquard S."/>
            <person name="Amselem J."/>
            <person name="Cantarel B.L."/>
            <person name="Chiu R."/>
            <person name="Coutinho P.M."/>
            <person name="Feau N."/>
            <person name="Field M."/>
            <person name="Frey P."/>
            <person name="Gelhaye E."/>
            <person name="Goldberg J."/>
            <person name="Grabherr M.G."/>
            <person name="Kodira C.D."/>
            <person name="Kohler A."/>
            <person name="Kuees U."/>
            <person name="Lindquist E.A."/>
            <person name="Lucas S.M."/>
            <person name="Mago R."/>
            <person name="Mauceli E."/>
            <person name="Morin E."/>
            <person name="Murat C."/>
            <person name="Pangilinan J.L."/>
            <person name="Park R."/>
            <person name="Pearson M."/>
            <person name="Quesneville H."/>
            <person name="Rouhier N."/>
            <person name="Sakthikumar S."/>
            <person name="Salamov A.A."/>
            <person name="Schmutz J."/>
            <person name="Selles B."/>
            <person name="Shapiro H."/>
            <person name="Tanguay P."/>
            <person name="Tuskan G.A."/>
            <person name="Henrissat B."/>
            <person name="Van de Peer Y."/>
            <person name="Rouze P."/>
            <person name="Ellis J.G."/>
            <person name="Dodds P.N."/>
            <person name="Schein J.E."/>
            <person name="Zhong S."/>
            <person name="Hamelin R.C."/>
            <person name="Grigoriev I.V."/>
            <person name="Szabo L.J."/>
            <person name="Martin F."/>
        </authorList>
    </citation>
    <scope>NUCLEOTIDE SEQUENCE [LARGE SCALE GENOMIC DNA]</scope>
    <source>
        <strain evidence="6">98AG31 / pathotype 3-4-7</strain>
    </source>
</reference>
<dbReference type="GO" id="GO:0016787">
    <property type="term" value="F:hydrolase activity"/>
    <property type="evidence" value="ECO:0007669"/>
    <property type="project" value="UniProtKB-KW"/>
</dbReference>
<dbReference type="EC" id="3.1.1.-" evidence="3"/>
<dbReference type="InterPro" id="IPR050309">
    <property type="entry name" value="Type-B_Carboxylest/Lipase"/>
</dbReference>
<dbReference type="Pfam" id="PF00135">
    <property type="entry name" value="COesterase"/>
    <property type="match status" value="1"/>
</dbReference>
<dbReference type="SUPFAM" id="SSF53474">
    <property type="entry name" value="alpha/beta-Hydrolases"/>
    <property type="match status" value="1"/>
</dbReference>
<dbReference type="eggNOG" id="KOG1516">
    <property type="taxonomic scope" value="Eukaryota"/>
</dbReference>
<accession>F4R451</accession>
<sequence length="559" mass="62190">MSTLLVETTYGPILGFQDTFPLQDKSSFTQPCHGQGGGHDPVLKWLGIPYGQAKRWKKPVAPASWSEPLMCTEFGPYFPQAFDLLDQIYQGKSGYFSRTAHLPCEEENGFNLNVFAPSGTQPGDNLAVMVWIHGGSLESGPSSSLLYDPTEWIRSQGKSGCIVVTGNYRTNILGFLACQDLAEEDEGGLAGNYGAYDCISILEWVQGNIRSFGGDPDNVTIFGESAGGFLVGALLVTQKKLFKRAIMQSGFPGSLKHLELDSGSGHAVYRALLEKHPTLSELRSTERLEFLRNIPQDELVSFMAARGSVIKEYGITIETSLNAASIWTKPTIELIKEGKWNPYLETVLLGTTKDEGSLFACLFNASKGIGLEFLLNTLAPWCPRKTIDELYPNNELETDWINCTGSRLVTEQIFESPLEEVASAFNTSKNLQTDELCKAYRYRLDASIEDSRGWGCFHTVDVPLAFNIKSMWRPDSSESKVANQIGKAWFEFARTGSPASEWPQYTTVGSQVYIFRENGECIIENLNSTRSQVEQKRIAYWIDKMPYLTSSRAMKETKL</sequence>
<keyword evidence="2 3" id="KW-0378">Hydrolase</keyword>
<protein>
    <recommendedName>
        <fullName evidence="3">Carboxylic ester hydrolase</fullName>
        <ecNumber evidence="3">3.1.1.-</ecNumber>
    </recommendedName>
</protein>
<evidence type="ECO:0000313" key="6">
    <source>
        <dbReference type="Proteomes" id="UP000001072"/>
    </source>
</evidence>
<dbReference type="PROSITE" id="PS00122">
    <property type="entry name" value="CARBOXYLESTERASE_B_1"/>
    <property type="match status" value="1"/>
</dbReference>
<dbReference type="AlphaFoldDB" id="F4R451"/>
<dbReference type="PANTHER" id="PTHR11559">
    <property type="entry name" value="CARBOXYLESTERASE"/>
    <property type="match status" value="1"/>
</dbReference>
<dbReference type="OrthoDB" id="408631at2759"/>
<comment type="similarity">
    <text evidence="1 3">Belongs to the type-B carboxylesterase/lipase family.</text>
</comment>
<proteinExistence type="inferred from homology"/>
<dbReference type="VEuPathDB" id="FungiDB:MELLADRAFT_70476"/>
<name>F4R451_MELLP</name>
<evidence type="ECO:0000259" key="4">
    <source>
        <dbReference type="Pfam" id="PF00135"/>
    </source>
</evidence>
<organism evidence="6">
    <name type="scientific">Melampsora larici-populina (strain 98AG31 / pathotype 3-4-7)</name>
    <name type="common">Poplar leaf rust fungus</name>
    <dbReference type="NCBI Taxonomy" id="747676"/>
    <lineage>
        <taxon>Eukaryota</taxon>
        <taxon>Fungi</taxon>
        <taxon>Dikarya</taxon>
        <taxon>Basidiomycota</taxon>
        <taxon>Pucciniomycotina</taxon>
        <taxon>Pucciniomycetes</taxon>
        <taxon>Pucciniales</taxon>
        <taxon>Melampsoraceae</taxon>
        <taxon>Melampsora</taxon>
    </lineage>
</organism>
<dbReference type="InterPro" id="IPR029058">
    <property type="entry name" value="AB_hydrolase_fold"/>
</dbReference>
<evidence type="ECO:0000256" key="1">
    <source>
        <dbReference type="ARBA" id="ARBA00005964"/>
    </source>
</evidence>
<dbReference type="STRING" id="747676.F4R451"/>
<evidence type="ECO:0000313" key="5">
    <source>
        <dbReference type="EMBL" id="EGG12740.1"/>
    </source>
</evidence>
<evidence type="ECO:0000256" key="3">
    <source>
        <dbReference type="RuleBase" id="RU361235"/>
    </source>
</evidence>
<dbReference type="EMBL" id="GL883090">
    <property type="protein sequence ID" value="EGG12740.1"/>
    <property type="molecule type" value="Genomic_DNA"/>
</dbReference>
<feature type="domain" description="Carboxylesterase type B" evidence="4">
    <location>
        <begin position="40"/>
        <end position="531"/>
    </location>
</feature>
<dbReference type="GeneID" id="18931538"/>